<feature type="domain" description="HAMP" evidence="14">
    <location>
        <begin position="182"/>
        <end position="236"/>
    </location>
</feature>
<comment type="caution">
    <text evidence="15">The sequence shown here is derived from an EMBL/GenBank/DDBJ whole genome shotgun (WGS) entry which is preliminary data.</text>
</comment>
<dbReference type="CDD" id="cd00082">
    <property type="entry name" value="HisKA"/>
    <property type="match status" value="1"/>
</dbReference>
<dbReference type="InterPro" id="IPR050351">
    <property type="entry name" value="BphY/WalK/GraS-like"/>
</dbReference>
<keyword evidence="4" id="KW-1003">Cell membrane</keyword>
<dbReference type="Gene3D" id="3.30.565.10">
    <property type="entry name" value="Histidine kinase-like ATPase, C-terminal domain"/>
    <property type="match status" value="1"/>
</dbReference>
<feature type="transmembrane region" description="Helical" evidence="12">
    <location>
        <begin position="14"/>
        <end position="37"/>
    </location>
</feature>
<dbReference type="EC" id="2.7.13.3" evidence="3"/>
<organism evidence="15 16">
    <name type="scientific">Psychrobacillus vulpis</name>
    <dbReference type="NCBI Taxonomy" id="2325572"/>
    <lineage>
        <taxon>Bacteria</taxon>
        <taxon>Bacillati</taxon>
        <taxon>Bacillota</taxon>
        <taxon>Bacilli</taxon>
        <taxon>Bacillales</taxon>
        <taxon>Bacillaceae</taxon>
        <taxon>Psychrobacillus</taxon>
    </lineage>
</organism>
<evidence type="ECO:0000313" key="15">
    <source>
        <dbReference type="EMBL" id="TQR21319.1"/>
    </source>
</evidence>
<keyword evidence="12" id="KW-1133">Transmembrane helix</keyword>
<dbReference type="GO" id="GO:0005886">
    <property type="term" value="C:plasma membrane"/>
    <property type="evidence" value="ECO:0007669"/>
    <property type="project" value="UniProtKB-SubCell"/>
</dbReference>
<dbReference type="AlphaFoldDB" id="A0A544TV57"/>
<dbReference type="Proteomes" id="UP000316626">
    <property type="component" value="Unassembled WGS sequence"/>
</dbReference>
<evidence type="ECO:0000256" key="12">
    <source>
        <dbReference type="SAM" id="Phobius"/>
    </source>
</evidence>
<dbReference type="FunFam" id="1.10.287.130:FF:000001">
    <property type="entry name" value="Two-component sensor histidine kinase"/>
    <property type="match status" value="1"/>
</dbReference>
<gene>
    <name evidence="15" type="ORF">FG384_03700</name>
</gene>
<dbReference type="InterPro" id="IPR003660">
    <property type="entry name" value="HAMP_dom"/>
</dbReference>
<feature type="domain" description="Histidine kinase" evidence="13">
    <location>
        <begin position="244"/>
        <end position="455"/>
    </location>
</feature>
<dbReference type="PROSITE" id="PS50109">
    <property type="entry name" value="HIS_KIN"/>
    <property type="match status" value="1"/>
</dbReference>
<evidence type="ECO:0000256" key="8">
    <source>
        <dbReference type="ARBA" id="ARBA00022777"/>
    </source>
</evidence>
<keyword evidence="8 15" id="KW-0418">Kinase</keyword>
<dbReference type="SUPFAM" id="SSF47384">
    <property type="entry name" value="Homodimeric domain of signal transducing histidine kinase"/>
    <property type="match status" value="1"/>
</dbReference>
<dbReference type="CDD" id="cd00075">
    <property type="entry name" value="HATPase"/>
    <property type="match status" value="1"/>
</dbReference>
<evidence type="ECO:0000256" key="2">
    <source>
        <dbReference type="ARBA" id="ARBA00004651"/>
    </source>
</evidence>
<keyword evidence="16" id="KW-1185">Reference proteome</keyword>
<dbReference type="InterPro" id="IPR004358">
    <property type="entry name" value="Sig_transdc_His_kin-like_C"/>
</dbReference>
<dbReference type="GO" id="GO:0016036">
    <property type="term" value="P:cellular response to phosphate starvation"/>
    <property type="evidence" value="ECO:0007669"/>
    <property type="project" value="TreeGrafter"/>
</dbReference>
<keyword evidence="9" id="KW-0067">ATP-binding</keyword>
<sequence length="460" mass="52071">MYLRSKRMKLNTKIHLFSTFLTVVIISMMNIGVYFLFEEMAFDTEYTQLNSDVDELITALSKMGEHDDAATILRTFIPANGAIRVNDSKGELKLFVQTVNDVNDYHPKFEVGERYSIGTFQGTPILSISKPVIWVDGEVTEVQTMKLLVDVEKNLDFLRLILFGVTLVGMLLMAASSITLGRIITRPIKKLIHTMSQSRLSGKYEKISVSSSRKDEMAQMGIAFNEMMEQLEQNYNKQEQFVSDASHELKTPLTVIESYAKLLSRHGFSNTDIAKESVQAIINETSRMKEMISQMLLLAKSNEQKVSSFETVDVFDLVAAALQSMGTAYNRKFLLKGEGPIYANTDLEQLRQLLFIILDNARKYSEKEIKTIISENEEGTKISIMDYGNGIPKKDLERIFDRFYRVDEDRNRKTGGTGLGMAIAKDIAMRISAELTIESTVGFGTTIHIFIPKNQILIDF</sequence>
<dbReference type="Pfam" id="PF00512">
    <property type="entry name" value="HisKA"/>
    <property type="match status" value="1"/>
</dbReference>
<dbReference type="GO" id="GO:0000155">
    <property type="term" value="F:phosphorelay sensor kinase activity"/>
    <property type="evidence" value="ECO:0007669"/>
    <property type="project" value="InterPro"/>
</dbReference>
<keyword evidence="11 12" id="KW-0472">Membrane</keyword>
<keyword evidence="6" id="KW-0808">Transferase</keyword>
<evidence type="ECO:0000256" key="6">
    <source>
        <dbReference type="ARBA" id="ARBA00022679"/>
    </source>
</evidence>
<dbReference type="InterPro" id="IPR005467">
    <property type="entry name" value="His_kinase_dom"/>
</dbReference>
<evidence type="ECO:0000256" key="5">
    <source>
        <dbReference type="ARBA" id="ARBA00022553"/>
    </source>
</evidence>
<comment type="subcellular location">
    <subcellularLocation>
        <location evidence="2">Cell membrane</location>
        <topology evidence="2">Multi-pass membrane protein</topology>
    </subcellularLocation>
</comment>
<evidence type="ECO:0000256" key="3">
    <source>
        <dbReference type="ARBA" id="ARBA00012438"/>
    </source>
</evidence>
<dbReference type="InterPro" id="IPR003661">
    <property type="entry name" value="HisK_dim/P_dom"/>
</dbReference>
<dbReference type="PANTHER" id="PTHR45453">
    <property type="entry name" value="PHOSPHATE REGULON SENSOR PROTEIN PHOR"/>
    <property type="match status" value="1"/>
</dbReference>
<dbReference type="SMART" id="SM00388">
    <property type="entry name" value="HisKA"/>
    <property type="match status" value="1"/>
</dbReference>
<dbReference type="CDD" id="cd06225">
    <property type="entry name" value="HAMP"/>
    <property type="match status" value="1"/>
</dbReference>
<dbReference type="PANTHER" id="PTHR45453:SF1">
    <property type="entry name" value="PHOSPHATE REGULON SENSOR PROTEIN PHOR"/>
    <property type="match status" value="1"/>
</dbReference>
<comment type="catalytic activity">
    <reaction evidence="1">
        <text>ATP + protein L-histidine = ADP + protein N-phospho-L-histidine.</text>
        <dbReference type="EC" id="2.7.13.3"/>
    </reaction>
</comment>
<keyword evidence="7" id="KW-0547">Nucleotide-binding</keyword>
<keyword evidence="10" id="KW-0902">Two-component regulatory system</keyword>
<dbReference type="GO" id="GO:0005524">
    <property type="term" value="F:ATP binding"/>
    <property type="evidence" value="ECO:0007669"/>
    <property type="project" value="UniProtKB-KW"/>
</dbReference>
<evidence type="ECO:0000256" key="9">
    <source>
        <dbReference type="ARBA" id="ARBA00022840"/>
    </source>
</evidence>
<dbReference type="InterPro" id="IPR036890">
    <property type="entry name" value="HATPase_C_sf"/>
</dbReference>
<proteinExistence type="predicted"/>
<dbReference type="Gene3D" id="6.10.340.10">
    <property type="match status" value="1"/>
</dbReference>
<dbReference type="PRINTS" id="PR00344">
    <property type="entry name" value="BCTRLSENSOR"/>
</dbReference>
<evidence type="ECO:0000259" key="13">
    <source>
        <dbReference type="PROSITE" id="PS50109"/>
    </source>
</evidence>
<feature type="transmembrane region" description="Helical" evidence="12">
    <location>
        <begin position="157"/>
        <end position="180"/>
    </location>
</feature>
<protein>
    <recommendedName>
        <fullName evidence="3">histidine kinase</fullName>
        <ecNumber evidence="3">2.7.13.3</ecNumber>
    </recommendedName>
</protein>
<dbReference type="SUPFAM" id="SSF158472">
    <property type="entry name" value="HAMP domain-like"/>
    <property type="match status" value="1"/>
</dbReference>
<evidence type="ECO:0000259" key="14">
    <source>
        <dbReference type="PROSITE" id="PS50885"/>
    </source>
</evidence>
<dbReference type="InterPro" id="IPR036097">
    <property type="entry name" value="HisK_dim/P_sf"/>
</dbReference>
<dbReference type="Pfam" id="PF00672">
    <property type="entry name" value="HAMP"/>
    <property type="match status" value="1"/>
</dbReference>
<dbReference type="EMBL" id="VDGI01000002">
    <property type="protein sequence ID" value="TQR21319.1"/>
    <property type="molecule type" value="Genomic_DNA"/>
</dbReference>
<accession>A0A544TV57</accession>
<dbReference type="Pfam" id="PF02518">
    <property type="entry name" value="HATPase_c"/>
    <property type="match status" value="1"/>
</dbReference>
<dbReference type="Gene3D" id="1.10.287.130">
    <property type="match status" value="1"/>
</dbReference>
<dbReference type="PROSITE" id="PS50885">
    <property type="entry name" value="HAMP"/>
    <property type="match status" value="1"/>
</dbReference>
<keyword evidence="5" id="KW-0597">Phosphoprotein</keyword>
<evidence type="ECO:0000256" key="11">
    <source>
        <dbReference type="ARBA" id="ARBA00023136"/>
    </source>
</evidence>
<dbReference type="SMART" id="SM00304">
    <property type="entry name" value="HAMP"/>
    <property type="match status" value="1"/>
</dbReference>
<evidence type="ECO:0000256" key="7">
    <source>
        <dbReference type="ARBA" id="ARBA00022741"/>
    </source>
</evidence>
<dbReference type="SUPFAM" id="SSF55874">
    <property type="entry name" value="ATPase domain of HSP90 chaperone/DNA topoisomerase II/histidine kinase"/>
    <property type="match status" value="1"/>
</dbReference>
<keyword evidence="12" id="KW-0812">Transmembrane</keyword>
<dbReference type="SMART" id="SM00387">
    <property type="entry name" value="HATPase_c"/>
    <property type="match status" value="1"/>
</dbReference>
<name>A0A544TV57_9BACI</name>
<evidence type="ECO:0000256" key="1">
    <source>
        <dbReference type="ARBA" id="ARBA00000085"/>
    </source>
</evidence>
<dbReference type="InterPro" id="IPR003594">
    <property type="entry name" value="HATPase_dom"/>
</dbReference>
<dbReference type="OrthoDB" id="9786919at2"/>
<evidence type="ECO:0000256" key="4">
    <source>
        <dbReference type="ARBA" id="ARBA00022475"/>
    </source>
</evidence>
<evidence type="ECO:0000313" key="16">
    <source>
        <dbReference type="Proteomes" id="UP000316626"/>
    </source>
</evidence>
<evidence type="ECO:0000256" key="10">
    <source>
        <dbReference type="ARBA" id="ARBA00023012"/>
    </source>
</evidence>
<dbReference type="GO" id="GO:0004721">
    <property type="term" value="F:phosphoprotein phosphatase activity"/>
    <property type="evidence" value="ECO:0007669"/>
    <property type="project" value="TreeGrafter"/>
</dbReference>
<reference evidence="15 16" key="1">
    <citation type="submission" date="2019-06" db="EMBL/GenBank/DDBJ databases">
        <title>Psychrobacillus vulpis sp. nov., a new species isolated from feces of a red fox that inhabits in The Tablas de Daimiel Natural Park, Albacete, Spain.</title>
        <authorList>
            <person name="Rodriguez M."/>
            <person name="Reina J.C."/>
            <person name="Bejar V."/>
            <person name="Llamas I."/>
        </authorList>
    </citation>
    <scope>NUCLEOTIDE SEQUENCE [LARGE SCALE GENOMIC DNA]</scope>
    <source>
        <strain evidence="15 16">Z8</strain>
    </source>
</reference>